<sequence length="85" mass="9836">MSTSAKMNISMIASMSQQKENTACSPRSVQPAIPRYTYPDTPSCMTQKRIPNLYFNLEHFRAKDVDWAHFLSHYQLEEFISFDGV</sequence>
<reference evidence="2" key="1">
    <citation type="journal article" date="2015" name="Nat. Genet.">
        <title>The genome and transcriptome of the zoonotic hookworm Ancylostoma ceylanicum identify infection-specific gene families.</title>
        <authorList>
            <person name="Schwarz E.M."/>
            <person name="Hu Y."/>
            <person name="Antoshechkin I."/>
            <person name="Miller M.M."/>
            <person name="Sternberg P.W."/>
            <person name="Aroian R.V."/>
        </authorList>
    </citation>
    <scope>NUCLEOTIDE SEQUENCE</scope>
    <source>
        <strain evidence="2">HY135</strain>
    </source>
</reference>
<organism evidence="1 2">
    <name type="scientific">Ancylostoma ceylanicum</name>
    <dbReference type="NCBI Taxonomy" id="53326"/>
    <lineage>
        <taxon>Eukaryota</taxon>
        <taxon>Metazoa</taxon>
        <taxon>Ecdysozoa</taxon>
        <taxon>Nematoda</taxon>
        <taxon>Chromadorea</taxon>
        <taxon>Rhabditida</taxon>
        <taxon>Rhabditina</taxon>
        <taxon>Rhabditomorpha</taxon>
        <taxon>Strongyloidea</taxon>
        <taxon>Ancylostomatidae</taxon>
        <taxon>Ancylostomatinae</taxon>
        <taxon>Ancylostoma</taxon>
    </lineage>
</organism>
<evidence type="ECO:0000313" key="2">
    <source>
        <dbReference type="Proteomes" id="UP000024635"/>
    </source>
</evidence>
<gene>
    <name evidence="1" type="primary">Acey_s0016.g3133</name>
    <name evidence="1" type="ORF">Y032_0016g3133</name>
</gene>
<dbReference type="Proteomes" id="UP000024635">
    <property type="component" value="Unassembled WGS sequence"/>
</dbReference>
<dbReference type="AlphaFoldDB" id="A0A016V6S4"/>
<name>A0A016V6S4_9BILA</name>
<comment type="caution">
    <text evidence="1">The sequence shown here is derived from an EMBL/GenBank/DDBJ whole genome shotgun (WGS) entry which is preliminary data.</text>
</comment>
<accession>A0A016V6S4</accession>
<keyword evidence="2" id="KW-1185">Reference proteome</keyword>
<proteinExistence type="predicted"/>
<protein>
    <submittedName>
        <fullName evidence="1">Uncharacterized protein</fullName>
    </submittedName>
</protein>
<dbReference type="EMBL" id="JARK01001352">
    <property type="protein sequence ID" value="EYC23120.1"/>
    <property type="molecule type" value="Genomic_DNA"/>
</dbReference>
<evidence type="ECO:0000313" key="1">
    <source>
        <dbReference type="EMBL" id="EYC23120.1"/>
    </source>
</evidence>